<evidence type="ECO:0000259" key="6">
    <source>
        <dbReference type="Pfam" id="PF06271"/>
    </source>
</evidence>
<evidence type="ECO:0000313" key="8">
    <source>
        <dbReference type="Proteomes" id="UP000059672"/>
    </source>
</evidence>
<dbReference type="Pfam" id="PF06271">
    <property type="entry name" value="RDD"/>
    <property type="match status" value="1"/>
</dbReference>
<keyword evidence="8" id="KW-1185">Reference proteome</keyword>
<name>A0A0X8G5E6_9FLAO</name>
<evidence type="ECO:0000313" key="7">
    <source>
        <dbReference type="EMBL" id="AMC10397.1"/>
    </source>
</evidence>
<protein>
    <submittedName>
        <fullName evidence="7">Transporter</fullName>
    </submittedName>
</protein>
<feature type="transmembrane region" description="Helical" evidence="5">
    <location>
        <begin position="110"/>
        <end position="131"/>
    </location>
</feature>
<sequence>MDNFHIETAQNVTIQQNVASLYNRIGAFLLDLLIIVAYYMLIVLILIALDYKPTESIYTFYALLSLPVFFYSLLFETLMNGQTPGKYVSKIRVVKIDGSKPTFGSYLIRWVLRIIDISLASGSVAILTILLNGKGQRLGDLAAGTTVISEVKRVTINDTLLVDIPEEYTPTFPQVTLLNDKDIQTIKQLYLTAKRRGNYKTILKLHTKIIEITGITTEMKPTNFIDVVLKDYNYFTQQM</sequence>
<dbReference type="InterPro" id="IPR010432">
    <property type="entry name" value="RDD"/>
</dbReference>
<dbReference type="EMBL" id="CP013355">
    <property type="protein sequence ID" value="AMC10397.1"/>
    <property type="molecule type" value="Genomic_DNA"/>
</dbReference>
<dbReference type="RefSeq" id="WP_068206367.1">
    <property type="nucleotide sequence ID" value="NZ_CP013355.1"/>
</dbReference>
<keyword evidence="2 5" id="KW-0812">Transmembrane</keyword>
<feature type="transmembrane region" description="Helical" evidence="5">
    <location>
        <begin position="56"/>
        <end position="74"/>
    </location>
</feature>
<keyword evidence="4 5" id="KW-0472">Membrane</keyword>
<dbReference type="OrthoDB" id="9814143at2"/>
<dbReference type="Proteomes" id="UP000059672">
    <property type="component" value="Chromosome"/>
</dbReference>
<accession>A0A0X8G5E6</accession>
<dbReference type="STRING" id="1622118.Lupro_03640"/>
<dbReference type="PANTHER" id="PTHR38480:SF1">
    <property type="entry name" value="SLR0254 PROTEIN"/>
    <property type="match status" value="1"/>
</dbReference>
<proteinExistence type="predicted"/>
<reference evidence="8" key="1">
    <citation type="submission" date="2015-12" db="EMBL/GenBank/DDBJ databases">
        <title>Complete genome sequence of Lutibacter profundus strain LP1.</title>
        <authorList>
            <person name="Wissuwa J."/>
            <person name="Le Moine Bauer S."/>
            <person name="Stokke R."/>
            <person name="Dahle H."/>
            <person name="Steen I.H."/>
        </authorList>
    </citation>
    <scope>NUCLEOTIDE SEQUENCE [LARGE SCALE GENOMIC DNA]</scope>
    <source>
        <strain evidence="8">LP1</strain>
    </source>
</reference>
<evidence type="ECO:0000256" key="1">
    <source>
        <dbReference type="ARBA" id="ARBA00004141"/>
    </source>
</evidence>
<evidence type="ECO:0000256" key="5">
    <source>
        <dbReference type="SAM" id="Phobius"/>
    </source>
</evidence>
<reference evidence="7 8" key="2">
    <citation type="journal article" date="2016" name="Int. J. Syst. Evol. Microbiol.">
        <title>Lutibacter profundi sp. nov., isolated from a deep-sea hydrothermal system on the Arctic Mid-Ocean Ridge and emended description of the genus Lutibacter.</title>
        <authorList>
            <person name="Le Moine Bauer S."/>
            <person name="Roalkvam I."/>
            <person name="Steen I.H."/>
            <person name="Dahle H."/>
        </authorList>
    </citation>
    <scope>NUCLEOTIDE SEQUENCE [LARGE SCALE GENOMIC DNA]</scope>
    <source>
        <strain evidence="7 8">LP1</strain>
    </source>
</reference>
<comment type="subcellular location">
    <subcellularLocation>
        <location evidence="1">Membrane</location>
        <topology evidence="1">Multi-pass membrane protein</topology>
    </subcellularLocation>
</comment>
<dbReference type="GO" id="GO:0016020">
    <property type="term" value="C:membrane"/>
    <property type="evidence" value="ECO:0007669"/>
    <property type="project" value="UniProtKB-SubCell"/>
</dbReference>
<keyword evidence="3 5" id="KW-1133">Transmembrane helix</keyword>
<gene>
    <name evidence="7" type="ORF">Lupro_03640</name>
</gene>
<organism evidence="7 8">
    <name type="scientific">Lutibacter profundi</name>
    <dbReference type="NCBI Taxonomy" id="1622118"/>
    <lineage>
        <taxon>Bacteria</taxon>
        <taxon>Pseudomonadati</taxon>
        <taxon>Bacteroidota</taxon>
        <taxon>Flavobacteriia</taxon>
        <taxon>Flavobacteriales</taxon>
        <taxon>Flavobacteriaceae</taxon>
        <taxon>Lutibacter</taxon>
    </lineage>
</organism>
<feature type="transmembrane region" description="Helical" evidence="5">
    <location>
        <begin position="25"/>
        <end position="49"/>
    </location>
</feature>
<evidence type="ECO:0000256" key="2">
    <source>
        <dbReference type="ARBA" id="ARBA00022692"/>
    </source>
</evidence>
<dbReference type="PANTHER" id="PTHR38480">
    <property type="entry name" value="SLR0254 PROTEIN"/>
    <property type="match status" value="1"/>
</dbReference>
<dbReference type="KEGG" id="lut:Lupro_03640"/>
<evidence type="ECO:0000256" key="4">
    <source>
        <dbReference type="ARBA" id="ARBA00023136"/>
    </source>
</evidence>
<dbReference type="AlphaFoldDB" id="A0A0X8G5E6"/>
<feature type="domain" description="RDD" evidence="6">
    <location>
        <begin position="18"/>
        <end position="144"/>
    </location>
</feature>
<evidence type="ECO:0000256" key="3">
    <source>
        <dbReference type="ARBA" id="ARBA00022989"/>
    </source>
</evidence>